<gene>
    <name evidence="1" type="ORF">ACFOUW_12675</name>
</gene>
<proteinExistence type="predicted"/>
<comment type="caution">
    <text evidence="1">The sequence shown here is derived from an EMBL/GenBank/DDBJ whole genome shotgun (WGS) entry which is preliminary data.</text>
</comment>
<evidence type="ECO:0000313" key="2">
    <source>
        <dbReference type="Proteomes" id="UP001595699"/>
    </source>
</evidence>
<reference evidence="2" key="1">
    <citation type="journal article" date="2019" name="Int. J. Syst. Evol. Microbiol.">
        <title>The Global Catalogue of Microorganisms (GCM) 10K type strain sequencing project: providing services to taxonomists for standard genome sequencing and annotation.</title>
        <authorList>
            <consortium name="The Broad Institute Genomics Platform"/>
            <consortium name="The Broad Institute Genome Sequencing Center for Infectious Disease"/>
            <person name="Wu L."/>
            <person name="Ma J."/>
        </authorList>
    </citation>
    <scope>NUCLEOTIDE SEQUENCE [LARGE SCALE GENOMIC DNA]</scope>
    <source>
        <strain evidence="2">CGMCC 4.7241</strain>
    </source>
</reference>
<keyword evidence="2" id="KW-1185">Reference proteome</keyword>
<name>A0ABV7Y9X2_9ACTN</name>
<dbReference type="RefSeq" id="WP_205114320.1">
    <property type="nucleotide sequence ID" value="NZ_JAFBCM010000001.1"/>
</dbReference>
<organism evidence="1 2">
    <name type="scientific">Tenggerimyces flavus</name>
    <dbReference type="NCBI Taxonomy" id="1708749"/>
    <lineage>
        <taxon>Bacteria</taxon>
        <taxon>Bacillati</taxon>
        <taxon>Actinomycetota</taxon>
        <taxon>Actinomycetes</taxon>
        <taxon>Propionibacteriales</taxon>
        <taxon>Nocardioidaceae</taxon>
        <taxon>Tenggerimyces</taxon>
    </lineage>
</organism>
<evidence type="ECO:0000313" key="1">
    <source>
        <dbReference type="EMBL" id="MFC3761692.1"/>
    </source>
</evidence>
<protein>
    <recommendedName>
        <fullName evidence="3">Adhesin domain-containing protein</fullName>
    </recommendedName>
</protein>
<sequence>MNDTQTRSILEQLAQGELTAAEAEERLRALDGHQVEEEEEEHDEPTVVLRESSGLRKVRAHVHGSSMLEIVGVDDIEEIHAYGPSELTTRNAGDVIEVNCQLGDEAVLMIPSDVELTTDLHGGEAAIRNLRGTLQAEVNAGSFRCEAALTHGASTIKANVGELDLVLDPTSDVHITVRSIAQLDVSPRLRKVGRGEWEFGNGSSTLEITGHTGSISISVA</sequence>
<evidence type="ECO:0008006" key="3">
    <source>
        <dbReference type="Google" id="ProtNLM"/>
    </source>
</evidence>
<dbReference type="EMBL" id="JBHRZH010000009">
    <property type="protein sequence ID" value="MFC3761692.1"/>
    <property type="molecule type" value="Genomic_DNA"/>
</dbReference>
<dbReference type="Proteomes" id="UP001595699">
    <property type="component" value="Unassembled WGS sequence"/>
</dbReference>
<accession>A0ABV7Y9X2</accession>